<protein>
    <submittedName>
        <fullName evidence="3">DegV family protein</fullName>
    </submittedName>
</protein>
<dbReference type="SUPFAM" id="SSF82549">
    <property type="entry name" value="DAK1/DegV-like"/>
    <property type="match status" value="1"/>
</dbReference>
<accession>A0ABR9ZLY3</accession>
<keyword evidence="4" id="KW-1185">Reference proteome</keyword>
<dbReference type="Proteomes" id="UP000635902">
    <property type="component" value="Unassembled WGS sequence"/>
</dbReference>
<dbReference type="PANTHER" id="PTHR33434:SF2">
    <property type="entry name" value="FATTY ACID-BINDING PROTEIN TM_1468"/>
    <property type="match status" value="1"/>
</dbReference>
<dbReference type="InterPro" id="IPR043168">
    <property type="entry name" value="DegV_C"/>
</dbReference>
<evidence type="ECO:0000313" key="4">
    <source>
        <dbReference type="Proteomes" id="UP000635902"/>
    </source>
</evidence>
<dbReference type="InterPro" id="IPR050270">
    <property type="entry name" value="DegV_domain_contain"/>
</dbReference>
<dbReference type="InterPro" id="IPR003797">
    <property type="entry name" value="DegV"/>
</dbReference>
<dbReference type="Gene3D" id="3.30.1180.10">
    <property type="match status" value="1"/>
</dbReference>
<dbReference type="NCBIfam" id="TIGR00762">
    <property type="entry name" value="DegV"/>
    <property type="match status" value="1"/>
</dbReference>
<dbReference type="RefSeq" id="WP_194556825.1">
    <property type="nucleotide sequence ID" value="NZ_JADKMY010000002.1"/>
</dbReference>
<dbReference type="Pfam" id="PF02645">
    <property type="entry name" value="DegV"/>
    <property type="match status" value="1"/>
</dbReference>
<reference evidence="3 4" key="1">
    <citation type="submission" date="2020-10" db="EMBL/GenBank/DDBJ databases">
        <title>Novel species in genus Corynebacterium.</title>
        <authorList>
            <person name="Zhang G."/>
        </authorList>
    </citation>
    <scope>NUCLEOTIDE SEQUENCE [LARGE SCALE GENOMIC DNA]</scope>
    <source>
        <strain evidence="3 4">DSM 45110</strain>
    </source>
</reference>
<keyword evidence="1" id="KW-0446">Lipid-binding</keyword>
<proteinExistence type="predicted"/>
<evidence type="ECO:0000256" key="2">
    <source>
        <dbReference type="SAM" id="MobiDB-lite"/>
    </source>
</evidence>
<feature type="compositionally biased region" description="Basic and acidic residues" evidence="2">
    <location>
        <begin position="317"/>
        <end position="331"/>
    </location>
</feature>
<gene>
    <name evidence="3" type="ORF">IRY30_07610</name>
</gene>
<dbReference type="EMBL" id="JADKMY010000002">
    <property type="protein sequence ID" value="MBF4553943.1"/>
    <property type="molecule type" value="Genomic_DNA"/>
</dbReference>
<organism evidence="3 4">
    <name type="scientific">Corynebacterium suicordis DSM 45110</name>
    <dbReference type="NCBI Taxonomy" id="1121369"/>
    <lineage>
        <taxon>Bacteria</taxon>
        <taxon>Bacillati</taxon>
        <taxon>Actinomycetota</taxon>
        <taxon>Actinomycetes</taxon>
        <taxon>Mycobacteriales</taxon>
        <taxon>Corynebacteriaceae</taxon>
        <taxon>Corynebacterium</taxon>
    </lineage>
</organism>
<feature type="region of interest" description="Disordered" evidence="2">
    <location>
        <begin position="277"/>
        <end position="340"/>
    </location>
</feature>
<sequence>MNVQVVTDSASSLTPEMAQAAGVTIVDLHTSEDGPEQTTAGLGALELTAAYARLLERGGDSGVVAIHISKELSATWSNANTAAGIFDGLVEVLDTDSVAMCNGFAAMKAAEVAQAGGSLEEVARAAKDLIAESSMYLYLHRLDSMRKGGRLSPGQTLLSTALAIKPILRLADGKIALAAKTRTQRKAMEKLVEIVLDVVATEARRAAAANEEPRQVRVAVQQVDAEDVAENLIASMEKRVAELHVSPQGSEPGGEASDADAALGHFAGLKSVVTRIPGDKSANPLGASDKPVKEKSLGRRAAGNKLAGSKLAGSKLSGEKLAGEKSVDAKTTDAPVTDETSEDIAGAATVALPEVEFMILAASDVLAAHSGPGAIAVSTVLW</sequence>
<dbReference type="PROSITE" id="PS51482">
    <property type="entry name" value="DEGV"/>
    <property type="match status" value="1"/>
</dbReference>
<evidence type="ECO:0000313" key="3">
    <source>
        <dbReference type="EMBL" id="MBF4553943.1"/>
    </source>
</evidence>
<dbReference type="PANTHER" id="PTHR33434">
    <property type="entry name" value="DEGV DOMAIN-CONTAINING PROTEIN DR_1986-RELATED"/>
    <property type="match status" value="1"/>
</dbReference>
<dbReference type="Gene3D" id="3.40.50.10170">
    <property type="match status" value="1"/>
</dbReference>
<comment type="caution">
    <text evidence="3">The sequence shown here is derived from an EMBL/GenBank/DDBJ whole genome shotgun (WGS) entry which is preliminary data.</text>
</comment>
<name>A0ABR9ZLY3_9CORY</name>
<evidence type="ECO:0000256" key="1">
    <source>
        <dbReference type="ARBA" id="ARBA00023121"/>
    </source>
</evidence>